<keyword evidence="3" id="KW-0255">Endonuclease</keyword>
<keyword evidence="3" id="KW-0540">Nuclease</keyword>
<keyword evidence="3" id="KW-0378">Hydrolase</keyword>
<feature type="compositionally biased region" description="Pro residues" evidence="1">
    <location>
        <begin position="97"/>
        <end position="106"/>
    </location>
</feature>
<evidence type="ECO:0000256" key="1">
    <source>
        <dbReference type="SAM" id="MobiDB-lite"/>
    </source>
</evidence>
<evidence type="ECO:0000313" key="3">
    <source>
        <dbReference type="EMBL" id="PLS24973.1"/>
    </source>
</evidence>
<reference evidence="3 4" key="1">
    <citation type="submission" date="2017-07" db="EMBL/GenBank/DDBJ databases">
        <title>Bifidobacterium novel species.</title>
        <authorList>
            <person name="Lugli G.A."/>
            <person name="Milani C."/>
            <person name="Duranti S."/>
            <person name="Mangifesta M."/>
        </authorList>
    </citation>
    <scope>NUCLEOTIDE SEQUENCE [LARGE SCALE GENOMIC DNA]</scope>
    <source>
        <strain evidence="3 4">45</strain>
    </source>
</reference>
<proteinExistence type="predicted"/>
<evidence type="ECO:0000259" key="2">
    <source>
        <dbReference type="SMART" id="SM00507"/>
    </source>
</evidence>
<dbReference type="AlphaFoldDB" id="A0A2N5ISP1"/>
<dbReference type="GO" id="GO:0003676">
    <property type="term" value="F:nucleic acid binding"/>
    <property type="evidence" value="ECO:0007669"/>
    <property type="project" value="InterPro"/>
</dbReference>
<dbReference type="InterPro" id="IPR002711">
    <property type="entry name" value="HNH"/>
</dbReference>
<dbReference type="Proteomes" id="UP000234855">
    <property type="component" value="Unassembled WGS sequence"/>
</dbReference>
<dbReference type="Gene3D" id="1.10.30.50">
    <property type="match status" value="1"/>
</dbReference>
<evidence type="ECO:0000313" key="4">
    <source>
        <dbReference type="Proteomes" id="UP000234855"/>
    </source>
</evidence>
<dbReference type="Pfam" id="PF01844">
    <property type="entry name" value="HNH"/>
    <property type="match status" value="1"/>
</dbReference>
<comment type="caution">
    <text evidence="3">The sequence shown here is derived from an EMBL/GenBank/DDBJ whole genome shotgun (WGS) entry which is preliminary data.</text>
</comment>
<dbReference type="EMBL" id="NMWV01000011">
    <property type="protein sequence ID" value="PLS24973.1"/>
    <property type="molecule type" value="Genomic_DNA"/>
</dbReference>
<dbReference type="GO" id="GO:0004519">
    <property type="term" value="F:endonuclease activity"/>
    <property type="evidence" value="ECO:0007669"/>
    <property type="project" value="UniProtKB-KW"/>
</dbReference>
<accession>A0A2N5ISP1</accession>
<dbReference type="SMART" id="SM00507">
    <property type="entry name" value="HNHc"/>
    <property type="match status" value="1"/>
</dbReference>
<dbReference type="CDD" id="cd00085">
    <property type="entry name" value="HNHc"/>
    <property type="match status" value="1"/>
</dbReference>
<organism evidence="3 4">
    <name type="scientific">Bifidobacterium imperatoris</name>
    <dbReference type="NCBI Taxonomy" id="2020965"/>
    <lineage>
        <taxon>Bacteria</taxon>
        <taxon>Bacillati</taxon>
        <taxon>Actinomycetota</taxon>
        <taxon>Actinomycetes</taxon>
        <taxon>Bifidobacteriales</taxon>
        <taxon>Bifidobacteriaceae</taxon>
        <taxon>Bifidobacterium</taxon>
    </lineage>
</organism>
<protein>
    <submittedName>
        <fullName evidence="3">Endonuclease</fullName>
    </submittedName>
</protein>
<dbReference type="InterPro" id="IPR003615">
    <property type="entry name" value="HNH_nuc"/>
</dbReference>
<name>A0A2N5ISP1_9BIFI</name>
<feature type="domain" description="HNH nuclease" evidence="2">
    <location>
        <begin position="17"/>
        <end position="80"/>
    </location>
</feature>
<sequence>MGAAVNVRRSNGAARSRIRKRLLSRANGRPICALCGQPIDTSLRTPHPGSMEIDEKLPVSKGGDPFDLDNCQLTHRRCNQRKGNHQYTRLDTDPNAKPAPPAPKPIPLSRQW</sequence>
<dbReference type="GO" id="GO:0008270">
    <property type="term" value="F:zinc ion binding"/>
    <property type="evidence" value="ECO:0007669"/>
    <property type="project" value="InterPro"/>
</dbReference>
<feature type="region of interest" description="Disordered" evidence="1">
    <location>
        <begin position="82"/>
        <end position="112"/>
    </location>
</feature>
<gene>
    <name evidence="3" type="ORF">Tam1G_0829</name>
</gene>